<evidence type="ECO:0000256" key="2">
    <source>
        <dbReference type="SAM" id="Phobius"/>
    </source>
</evidence>
<proteinExistence type="predicted"/>
<reference evidence="4" key="1">
    <citation type="journal article" date="2019" name="Int. J. Syst. Evol. Microbiol.">
        <title>The Global Catalogue of Microorganisms (GCM) 10K type strain sequencing project: providing services to taxonomists for standard genome sequencing and annotation.</title>
        <authorList>
            <consortium name="The Broad Institute Genomics Platform"/>
            <consortium name="The Broad Institute Genome Sequencing Center for Infectious Disease"/>
            <person name="Wu L."/>
            <person name="Ma J."/>
        </authorList>
    </citation>
    <scope>NUCLEOTIDE SEQUENCE [LARGE SCALE GENOMIC DNA]</scope>
    <source>
        <strain evidence="4">TBRC 4489</strain>
    </source>
</reference>
<feature type="region of interest" description="Disordered" evidence="1">
    <location>
        <begin position="67"/>
        <end position="143"/>
    </location>
</feature>
<dbReference type="InterPro" id="IPR019681">
    <property type="entry name" value="DUF2530"/>
</dbReference>
<comment type="caution">
    <text evidence="3">The sequence shown here is derived from an EMBL/GenBank/DDBJ whole genome shotgun (WGS) entry which is preliminary data.</text>
</comment>
<feature type="transmembrane region" description="Helical" evidence="2">
    <location>
        <begin position="45"/>
        <end position="64"/>
    </location>
</feature>
<feature type="compositionally biased region" description="Basic and acidic residues" evidence="1">
    <location>
        <begin position="126"/>
        <end position="143"/>
    </location>
</feature>
<dbReference type="Proteomes" id="UP001595850">
    <property type="component" value="Unassembled WGS sequence"/>
</dbReference>
<feature type="compositionally biased region" description="Low complexity" evidence="1">
    <location>
        <begin position="87"/>
        <end position="97"/>
    </location>
</feature>
<dbReference type="EMBL" id="JBHSBM010000019">
    <property type="protein sequence ID" value="MFC4060286.1"/>
    <property type="molecule type" value="Genomic_DNA"/>
</dbReference>
<feature type="compositionally biased region" description="Basic and acidic residues" evidence="1">
    <location>
        <begin position="101"/>
        <end position="114"/>
    </location>
</feature>
<keyword evidence="2" id="KW-1133">Transmembrane helix</keyword>
<gene>
    <name evidence="3" type="ORF">ACFOWE_18440</name>
</gene>
<dbReference type="RefSeq" id="WP_377289394.1">
    <property type="nucleotide sequence ID" value="NZ_JBHSBM010000019.1"/>
</dbReference>
<evidence type="ECO:0000313" key="3">
    <source>
        <dbReference type="EMBL" id="MFC4060286.1"/>
    </source>
</evidence>
<keyword evidence="4" id="KW-1185">Reference proteome</keyword>
<keyword evidence="2" id="KW-0472">Membrane</keyword>
<protein>
    <submittedName>
        <fullName evidence="3">DUF2530 domain-containing protein</fullName>
    </submittedName>
</protein>
<evidence type="ECO:0000256" key="1">
    <source>
        <dbReference type="SAM" id="MobiDB-lite"/>
    </source>
</evidence>
<organism evidence="3 4">
    <name type="scientific">Planomonospora corallina</name>
    <dbReference type="NCBI Taxonomy" id="1806052"/>
    <lineage>
        <taxon>Bacteria</taxon>
        <taxon>Bacillati</taxon>
        <taxon>Actinomycetota</taxon>
        <taxon>Actinomycetes</taxon>
        <taxon>Streptosporangiales</taxon>
        <taxon>Streptosporangiaceae</taxon>
        <taxon>Planomonospora</taxon>
    </lineage>
</organism>
<dbReference type="Pfam" id="PF10745">
    <property type="entry name" value="DUF2530"/>
    <property type="match status" value="1"/>
</dbReference>
<accession>A0ABV8IA73</accession>
<name>A0ABV8IA73_9ACTN</name>
<keyword evidence="2" id="KW-0812">Transmembrane</keyword>
<sequence>MNQPRRQDLQPLRTNNTATILTGMGLWAVALAVLLIVGLDPEDRWWIWTCVAALVLGLFGLWYVRPRPGAATPTPPDELPPAEEPVEPATAVPPSAVLHPETLHPETLHPETLHPETPAETAGETRAPDRADASGDQGRRITG</sequence>
<feature type="transmembrane region" description="Helical" evidence="2">
    <location>
        <begin position="20"/>
        <end position="39"/>
    </location>
</feature>
<evidence type="ECO:0000313" key="4">
    <source>
        <dbReference type="Proteomes" id="UP001595850"/>
    </source>
</evidence>